<dbReference type="RefSeq" id="WP_148381681.1">
    <property type="nucleotide sequence ID" value="NZ_VSKN01000052.1"/>
</dbReference>
<feature type="chain" id="PRO_5046996986" evidence="1">
    <location>
        <begin position="27"/>
        <end position="127"/>
    </location>
</feature>
<evidence type="ECO:0000256" key="1">
    <source>
        <dbReference type="SAM" id="SignalP"/>
    </source>
</evidence>
<gene>
    <name evidence="2" type="ORF">ES677_14910</name>
</gene>
<reference evidence="2 3" key="1">
    <citation type="submission" date="2019-08" db="EMBL/GenBank/DDBJ databases">
        <title>Genomes of Antarctic Bizionia species.</title>
        <authorList>
            <person name="Bowman J.P."/>
        </authorList>
    </citation>
    <scope>NUCLEOTIDE SEQUENCE [LARGE SCALE GENOMIC DNA]</scope>
    <source>
        <strain evidence="2 3">IC164</strain>
    </source>
</reference>
<evidence type="ECO:0000313" key="3">
    <source>
        <dbReference type="Proteomes" id="UP000323621"/>
    </source>
</evidence>
<protein>
    <submittedName>
        <fullName evidence="2">Uncharacterized protein</fullName>
    </submittedName>
</protein>
<name>A0ABY3M6U4_9FLAO</name>
<feature type="signal peptide" evidence="1">
    <location>
        <begin position="1"/>
        <end position="26"/>
    </location>
</feature>
<dbReference type="Proteomes" id="UP000323621">
    <property type="component" value="Unassembled WGS sequence"/>
</dbReference>
<proteinExistence type="predicted"/>
<dbReference type="EMBL" id="VSKN01000052">
    <property type="protein sequence ID" value="TYC07788.1"/>
    <property type="molecule type" value="Genomic_DNA"/>
</dbReference>
<evidence type="ECO:0000313" key="2">
    <source>
        <dbReference type="EMBL" id="TYC07788.1"/>
    </source>
</evidence>
<sequence>MKKLNILLITLLVGLSISCKAQQAQANIQTEIIATWIAEDDLNVKLVFNNNNQCLSYYNNTLIDTYSYAISHECGSESDFNSWFLRLTDSEDLSIRCYDLFGANLDNNNTLSMKDMLTGKIFIYNKQ</sequence>
<organism evidence="2 3">
    <name type="scientific">Bizionia gelidisalsuginis</name>
    <dbReference type="NCBI Taxonomy" id="291188"/>
    <lineage>
        <taxon>Bacteria</taxon>
        <taxon>Pseudomonadati</taxon>
        <taxon>Bacteroidota</taxon>
        <taxon>Flavobacteriia</taxon>
        <taxon>Flavobacteriales</taxon>
        <taxon>Flavobacteriaceae</taxon>
        <taxon>Bizionia</taxon>
    </lineage>
</organism>
<keyword evidence="1" id="KW-0732">Signal</keyword>
<dbReference type="PROSITE" id="PS51257">
    <property type="entry name" value="PROKAR_LIPOPROTEIN"/>
    <property type="match status" value="1"/>
</dbReference>
<accession>A0ABY3M6U4</accession>
<comment type="caution">
    <text evidence="2">The sequence shown here is derived from an EMBL/GenBank/DDBJ whole genome shotgun (WGS) entry which is preliminary data.</text>
</comment>
<keyword evidence="3" id="KW-1185">Reference proteome</keyword>